<keyword evidence="1" id="KW-0812">Transmembrane</keyword>
<sequence length="353" mass="39241">MNAAENINLDNSEPIPLICVYSTNPSGWQWFAADTIGKARWQFHTEEPRSFLERLIQRPKLSRIMGAVRCVRSARRERAVAIAAHSSISTFWISIAMRLFGQSAPLLSFSFHFPELPAGPRRWIMTQAFSQVRRFTVHSEPERARYANHFGIPLERFDLVRWGVAPPEPADPNEAPIVSGSYICALGKDGRDYPPLIRAMESLPELTLVVVAQPDNLAGVVPPKNVKLFCDIPWNQAMNILRHSQFMALPLETDETSCGHITLVLAMFCRKAIVATASSGIADYFPANYDSPKVQAKDIAGWAESLRAMASDPARRERCVALAEPFAHACCSHDSVLASTLEVFRKAGIEIPA</sequence>
<keyword evidence="1" id="KW-1133">Transmembrane helix</keyword>
<reference evidence="2 3" key="1">
    <citation type="submission" date="2020-08" db="EMBL/GenBank/DDBJ databases">
        <title>Genomic Encyclopedia of Type Strains, Phase IV (KMG-IV): sequencing the most valuable type-strain genomes for metagenomic binning, comparative biology and taxonomic classification.</title>
        <authorList>
            <person name="Goeker M."/>
        </authorList>
    </citation>
    <scope>NUCLEOTIDE SEQUENCE [LARGE SCALE GENOMIC DNA]</scope>
    <source>
        <strain evidence="2 3">DSM 103733</strain>
    </source>
</reference>
<evidence type="ECO:0000313" key="3">
    <source>
        <dbReference type="Proteomes" id="UP000538666"/>
    </source>
</evidence>
<gene>
    <name evidence="2" type="ORF">HNQ77_000727</name>
</gene>
<proteinExistence type="predicted"/>
<comment type="caution">
    <text evidence="2">The sequence shown here is derived from an EMBL/GenBank/DDBJ whole genome shotgun (WGS) entry which is preliminary data.</text>
</comment>
<keyword evidence="1" id="KW-0472">Membrane</keyword>
<protein>
    <submittedName>
        <fullName evidence="2">Glycosyltransferase involved in cell wall biosynthesis</fullName>
    </submittedName>
</protein>
<accession>A0A841JSP5</accession>
<name>A0A841JSP5_9BACT</name>
<feature type="transmembrane region" description="Helical" evidence="1">
    <location>
        <begin position="79"/>
        <end position="100"/>
    </location>
</feature>
<dbReference type="SUPFAM" id="SSF53756">
    <property type="entry name" value="UDP-Glycosyltransferase/glycogen phosphorylase"/>
    <property type="match status" value="1"/>
</dbReference>
<evidence type="ECO:0000313" key="2">
    <source>
        <dbReference type="EMBL" id="MBB6142789.1"/>
    </source>
</evidence>
<organism evidence="2 3">
    <name type="scientific">Silvibacterium bohemicum</name>
    <dbReference type="NCBI Taxonomy" id="1577686"/>
    <lineage>
        <taxon>Bacteria</taxon>
        <taxon>Pseudomonadati</taxon>
        <taxon>Acidobacteriota</taxon>
        <taxon>Terriglobia</taxon>
        <taxon>Terriglobales</taxon>
        <taxon>Acidobacteriaceae</taxon>
        <taxon>Silvibacterium</taxon>
    </lineage>
</organism>
<keyword evidence="3" id="KW-1185">Reference proteome</keyword>
<dbReference type="Gene3D" id="3.40.50.2000">
    <property type="entry name" value="Glycogen Phosphorylase B"/>
    <property type="match status" value="2"/>
</dbReference>
<dbReference type="Proteomes" id="UP000538666">
    <property type="component" value="Unassembled WGS sequence"/>
</dbReference>
<dbReference type="AlphaFoldDB" id="A0A841JSP5"/>
<dbReference type="OrthoDB" id="9815351at2"/>
<keyword evidence="2" id="KW-0808">Transferase</keyword>
<evidence type="ECO:0000256" key="1">
    <source>
        <dbReference type="SAM" id="Phobius"/>
    </source>
</evidence>
<dbReference type="GO" id="GO:0016740">
    <property type="term" value="F:transferase activity"/>
    <property type="evidence" value="ECO:0007669"/>
    <property type="project" value="UniProtKB-KW"/>
</dbReference>
<dbReference type="RefSeq" id="WP_050057973.1">
    <property type="nucleotide sequence ID" value="NZ_JACHEK010000001.1"/>
</dbReference>
<dbReference type="EMBL" id="JACHEK010000001">
    <property type="protein sequence ID" value="MBB6142789.1"/>
    <property type="molecule type" value="Genomic_DNA"/>
</dbReference>